<dbReference type="Proteomes" id="UP000233343">
    <property type="component" value="Unassembled WGS sequence"/>
</dbReference>
<dbReference type="AlphaFoldDB" id="A0A2N0ZLS7"/>
<keyword evidence="3" id="KW-1185">Reference proteome</keyword>
<name>A0A2N0ZLS7_9BACI</name>
<organism evidence="2 3">
    <name type="scientific">Cytobacillus horneckiae</name>
    <dbReference type="NCBI Taxonomy" id="549687"/>
    <lineage>
        <taxon>Bacteria</taxon>
        <taxon>Bacillati</taxon>
        <taxon>Bacillota</taxon>
        <taxon>Bacilli</taxon>
        <taxon>Bacillales</taxon>
        <taxon>Bacillaceae</taxon>
        <taxon>Cytobacillus</taxon>
    </lineage>
</organism>
<accession>A0A2N0ZLS7</accession>
<evidence type="ECO:0000256" key="1">
    <source>
        <dbReference type="SAM" id="MobiDB-lite"/>
    </source>
</evidence>
<dbReference type="EMBL" id="PISD01000007">
    <property type="protein sequence ID" value="PKG30471.1"/>
    <property type="molecule type" value="Genomic_DNA"/>
</dbReference>
<feature type="compositionally biased region" description="Polar residues" evidence="1">
    <location>
        <begin position="41"/>
        <end position="64"/>
    </location>
</feature>
<feature type="compositionally biased region" description="Polar residues" evidence="1">
    <location>
        <begin position="1"/>
        <end position="13"/>
    </location>
</feature>
<dbReference type="RefSeq" id="WP_066197316.1">
    <property type="nucleotide sequence ID" value="NZ_JBDLOW010000006.1"/>
</dbReference>
<proteinExistence type="predicted"/>
<protein>
    <recommendedName>
        <fullName evidence="4">DUF3794 domain-containing protein</fullName>
    </recommendedName>
</protein>
<evidence type="ECO:0008006" key="4">
    <source>
        <dbReference type="Google" id="ProtNLM"/>
    </source>
</evidence>
<evidence type="ECO:0000313" key="3">
    <source>
        <dbReference type="Proteomes" id="UP000233343"/>
    </source>
</evidence>
<feature type="compositionally biased region" description="Low complexity" evidence="1">
    <location>
        <begin position="170"/>
        <end position="199"/>
    </location>
</feature>
<feature type="region of interest" description="Disordered" evidence="1">
    <location>
        <begin position="1"/>
        <end position="199"/>
    </location>
</feature>
<comment type="caution">
    <text evidence="2">The sequence shown here is derived from an EMBL/GenBank/DDBJ whole genome shotgun (WGS) entry which is preliminary data.</text>
</comment>
<feature type="compositionally biased region" description="Basic and acidic residues" evidence="1">
    <location>
        <begin position="97"/>
        <end position="131"/>
    </location>
</feature>
<sequence length="397" mass="45043">MISNKDAVQSYIRTSGAHLKHPLEDNPARSFRNLGFDQASVRENSQSTTSKFSYETAGRQSNSIEKTKKPAPFILPPPPTNGFQVKKTKIKNGTVDKPSKKSIDQQQSLKDDLYSEQAEHLEESESLKESILDDNNGGETEESSSEETDPSSISREAQSLEESETEIEMLSALLDESSNAAEESSSVEESSSFEDSSSFQDVFEKEDQFEIEKMEDKSTVQKKNPLPIVKMPVLLAVLDIDVDIFDTISLSVPITNIIKIDWSAHSLESHVALPSNIVFLKGTLLADIEYVIDNENKIVKVEIPWKKAMNVTWLYPPEIPQKKWNEFSFMTHNWEEFSYHQESFDELAEEIYHNLRCTNFIWHEELGLRSVNSSIHVQGKGSLSIDLLQQQYIDLNK</sequence>
<feature type="compositionally biased region" description="Acidic residues" evidence="1">
    <location>
        <begin position="139"/>
        <end position="149"/>
    </location>
</feature>
<gene>
    <name evidence="2" type="ORF">CWS20_02340</name>
</gene>
<reference evidence="2 3" key="1">
    <citation type="journal article" date="2010" name="Int. J. Syst. Evol. Microbiol.">
        <title>Bacillus horneckiae sp. nov., isolated from a spacecraft-assembly clean room.</title>
        <authorList>
            <person name="Vaishampayan P."/>
            <person name="Probst A."/>
            <person name="Krishnamurthi S."/>
            <person name="Ghosh S."/>
            <person name="Osman S."/>
            <person name="McDowall A."/>
            <person name="Ruckmani A."/>
            <person name="Mayilraj S."/>
            <person name="Venkateswaran K."/>
        </authorList>
    </citation>
    <scope>NUCLEOTIDE SEQUENCE [LARGE SCALE GENOMIC DNA]</scope>
    <source>
        <strain evidence="3">1PO1SC</strain>
    </source>
</reference>
<evidence type="ECO:0000313" key="2">
    <source>
        <dbReference type="EMBL" id="PKG30471.1"/>
    </source>
</evidence>